<keyword evidence="3" id="KW-1185">Reference proteome</keyword>
<feature type="transmembrane region" description="Helical" evidence="1">
    <location>
        <begin position="23"/>
        <end position="52"/>
    </location>
</feature>
<evidence type="ECO:0000256" key="1">
    <source>
        <dbReference type="SAM" id="Phobius"/>
    </source>
</evidence>
<evidence type="ECO:0000313" key="2">
    <source>
        <dbReference type="EMBL" id="MDM1047985.1"/>
    </source>
</evidence>
<evidence type="ECO:0000313" key="3">
    <source>
        <dbReference type="Proteomes" id="UP001170954"/>
    </source>
</evidence>
<gene>
    <name evidence="2" type="ORF">HX018_07030</name>
</gene>
<keyword evidence="1" id="KW-0472">Membrane</keyword>
<reference evidence="2" key="2">
    <citation type="journal article" date="2022" name="Sci. Total Environ.">
        <title>Prevalence, transmission, and molecular epidemiology of tet(X)-positive bacteria among humans, animals, and environmental niches in China: An epidemiological, and genomic-based study.</title>
        <authorList>
            <person name="Dong N."/>
            <person name="Zeng Y."/>
            <person name="Cai C."/>
            <person name="Sun C."/>
            <person name="Lu J."/>
            <person name="Liu C."/>
            <person name="Zhou H."/>
            <person name="Sun Q."/>
            <person name="Shu L."/>
            <person name="Wang H."/>
            <person name="Wang Y."/>
            <person name="Wang S."/>
            <person name="Wu C."/>
            <person name="Chan E.W."/>
            <person name="Chen G."/>
            <person name="Shen Z."/>
            <person name="Chen S."/>
            <person name="Zhang R."/>
        </authorList>
    </citation>
    <scope>NUCLEOTIDE SEQUENCE</scope>
    <source>
        <strain evidence="2">R1692</strain>
    </source>
</reference>
<proteinExistence type="predicted"/>
<name>A0ABT7NLB8_9SPHI</name>
<keyword evidence="1" id="KW-1133">Transmembrane helix</keyword>
<reference evidence="2" key="1">
    <citation type="submission" date="2020-06" db="EMBL/GenBank/DDBJ databases">
        <authorList>
            <person name="Dong N."/>
        </authorList>
    </citation>
    <scope>NUCLEOTIDE SEQUENCE</scope>
    <source>
        <strain evidence="2">R1692</strain>
    </source>
</reference>
<dbReference type="RefSeq" id="WP_286650959.1">
    <property type="nucleotide sequence ID" value="NZ_JACAGK010000015.1"/>
</dbReference>
<dbReference type="Proteomes" id="UP001170954">
    <property type="component" value="Unassembled WGS sequence"/>
</dbReference>
<protein>
    <submittedName>
        <fullName evidence="2">Uncharacterized protein</fullName>
    </submittedName>
</protein>
<accession>A0ABT7NLB8</accession>
<keyword evidence="1" id="KW-0812">Transmembrane</keyword>
<organism evidence="2 3">
    <name type="scientific">Sphingobacterium hotanense</name>
    <dbReference type="NCBI Taxonomy" id="649196"/>
    <lineage>
        <taxon>Bacteria</taxon>
        <taxon>Pseudomonadati</taxon>
        <taxon>Bacteroidota</taxon>
        <taxon>Sphingobacteriia</taxon>
        <taxon>Sphingobacteriales</taxon>
        <taxon>Sphingobacteriaceae</taxon>
        <taxon>Sphingobacterium</taxon>
    </lineage>
</organism>
<sequence length="194" mass="22528">MDLTYYIQYYALYLESKFFGYPLIIRLTVLLVSILVLVYIFSLIRFLAINLYHKAIERRKNRIETKMGDRINAIIFEERNLSEEHVAFQLADSIRLVKNKQDKMVFTDIIIDLIQIGSGKKNKVNQQNVRALLNAYAIPCFWEKELLSSSSSRRRNALRKLDDLGNDCAGAIIMRSAYHKDKGLRKHARAAALQ</sequence>
<dbReference type="EMBL" id="JACAGK010000015">
    <property type="protein sequence ID" value="MDM1047985.1"/>
    <property type="molecule type" value="Genomic_DNA"/>
</dbReference>
<comment type="caution">
    <text evidence="2">The sequence shown here is derived from an EMBL/GenBank/DDBJ whole genome shotgun (WGS) entry which is preliminary data.</text>
</comment>